<evidence type="ECO:0000256" key="2">
    <source>
        <dbReference type="PROSITE-ProRule" id="PRU00284"/>
    </source>
</evidence>
<gene>
    <name evidence="4" type="ORF">SAMN04515666_10282</name>
</gene>
<dbReference type="PANTHER" id="PTHR32089">
    <property type="entry name" value="METHYL-ACCEPTING CHEMOTAXIS PROTEIN MCPB"/>
    <property type="match status" value="1"/>
</dbReference>
<keyword evidence="5" id="KW-1185">Reference proteome</keyword>
<keyword evidence="1 2" id="KW-0807">Transducer</keyword>
<dbReference type="SMART" id="SM00283">
    <property type="entry name" value="MA"/>
    <property type="match status" value="1"/>
</dbReference>
<evidence type="ECO:0000313" key="4">
    <source>
        <dbReference type="EMBL" id="SEK81771.1"/>
    </source>
</evidence>
<name>A0A1H7K4C8_9HYPH</name>
<dbReference type="EMBL" id="FOAN01000002">
    <property type="protein sequence ID" value="SEK81771.1"/>
    <property type="molecule type" value="Genomic_DNA"/>
</dbReference>
<dbReference type="Gene3D" id="2.40.10.220">
    <property type="entry name" value="predicted glycosyltransferase like domains"/>
    <property type="match status" value="1"/>
</dbReference>
<evidence type="ECO:0000256" key="1">
    <source>
        <dbReference type="ARBA" id="ARBA00023224"/>
    </source>
</evidence>
<accession>A0A1H7K4C8</accession>
<dbReference type="PANTHER" id="PTHR32089:SF112">
    <property type="entry name" value="LYSOZYME-LIKE PROTEIN-RELATED"/>
    <property type="match status" value="1"/>
</dbReference>
<protein>
    <submittedName>
        <fullName evidence="4">Methyl-accepting chemotaxis protein</fullName>
    </submittedName>
</protein>
<dbReference type="Gene3D" id="1.10.287.950">
    <property type="entry name" value="Methyl-accepting chemotaxis protein"/>
    <property type="match status" value="1"/>
</dbReference>
<dbReference type="AlphaFoldDB" id="A0A1H7K4C8"/>
<dbReference type="RefSeq" id="WP_167561548.1">
    <property type="nucleotide sequence ID" value="NZ_FOAN01000002.1"/>
</dbReference>
<dbReference type="Pfam" id="PF00015">
    <property type="entry name" value="MCPsignal"/>
    <property type="match status" value="1"/>
</dbReference>
<feature type="domain" description="Methyl-accepting transducer" evidence="3">
    <location>
        <begin position="47"/>
        <end position="286"/>
    </location>
</feature>
<dbReference type="PROSITE" id="PS50111">
    <property type="entry name" value="CHEMOTAXIS_TRANSDUC_2"/>
    <property type="match status" value="1"/>
</dbReference>
<dbReference type="SUPFAM" id="SSF58104">
    <property type="entry name" value="Methyl-accepting chemotaxis protein (MCP) signaling domain"/>
    <property type="match status" value="1"/>
</dbReference>
<evidence type="ECO:0000259" key="3">
    <source>
        <dbReference type="PROSITE" id="PS50111"/>
    </source>
</evidence>
<dbReference type="SUPFAM" id="SSF141371">
    <property type="entry name" value="PilZ domain-like"/>
    <property type="match status" value="1"/>
</dbReference>
<dbReference type="GO" id="GO:0007165">
    <property type="term" value="P:signal transduction"/>
    <property type="evidence" value="ECO:0007669"/>
    <property type="project" value="UniProtKB-KW"/>
</dbReference>
<dbReference type="InterPro" id="IPR009875">
    <property type="entry name" value="PilZ_domain"/>
</dbReference>
<dbReference type="GO" id="GO:0016020">
    <property type="term" value="C:membrane"/>
    <property type="evidence" value="ECO:0007669"/>
    <property type="project" value="InterPro"/>
</dbReference>
<dbReference type="InterPro" id="IPR004089">
    <property type="entry name" value="MCPsignal_dom"/>
</dbReference>
<evidence type="ECO:0000313" key="5">
    <source>
        <dbReference type="Proteomes" id="UP000199664"/>
    </source>
</evidence>
<proteinExistence type="predicted"/>
<dbReference type="GO" id="GO:0035438">
    <property type="term" value="F:cyclic-di-GMP binding"/>
    <property type="evidence" value="ECO:0007669"/>
    <property type="project" value="InterPro"/>
</dbReference>
<sequence>MLARSVWRLLGRAGPAAAPAALQAAAETPQQPAVPAETSISEAINELESDVVAAMRRLNDGLDQAENCSERSEIRSREIRGGMAELREAALQASDNSAALATATLQVSEAAERVGAAMSGARDMLDNAAERAAEATAMINGLAAATGEIRSIVDAIAEIARQTNLLALNATIEAARAGEAGKGFGVVAQEVKSLSLGVREAVDHIRNQVDRLNQTAQGSAAVVTDAFRLVGEVNPVMATVGEASHEQAAAAAELSRSAEATARFIETVRDRVGEVDRVALAAAQENIDARRALAEGARQAEGLLERFVPTLRHTVFADRRQHDRFPAECPVRLEFGGRIVAGQTIDLGFGGALLSVADSELRPRMRGTIAIENVPPLPCRVMARSDLGLHVAFELGDEAAHAALHRRLAEIEEGYRPLIEQAQEFAHRVAALLESALRTGRLSEEDLFDTDYLPVPDSNPRQFVNRALPVLQAILPPLMEQAKASDPRLVFTLPIDRNGYIPVHHPEYSRPQRPGDPDWDPAYSRDRRIFDDRAGITAARSARPFIIQSYQRDMGGAGIQLMREVDAPVRVAGRHWGGVRMAYRMA</sequence>
<dbReference type="STRING" id="1036779.SAMN04515666_10282"/>
<reference evidence="5" key="1">
    <citation type="submission" date="2016-10" db="EMBL/GenBank/DDBJ databases">
        <authorList>
            <person name="Varghese N."/>
            <person name="Submissions S."/>
        </authorList>
    </citation>
    <scope>NUCLEOTIDE SEQUENCE [LARGE SCALE GENOMIC DNA]</scope>
    <source>
        <strain evidence="5">LMG 26383,CCUG 61248,R- 45681</strain>
    </source>
</reference>
<dbReference type="Pfam" id="PF07238">
    <property type="entry name" value="PilZ"/>
    <property type="match status" value="1"/>
</dbReference>
<organism evidence="4 5">
    <name type="scientific">Bosea lupini</name>
    <dbReference type="NCBI Taxonomy" id="1036779"/>
    <lineage>
        <taxon>Bacteria</taxon>
        <taxon>Pseudomonadati</taxon>
        <taxon>Pseudomonadota</taxon>
        <taxon>Alphaproteobacteria</taxon>
        <taxon>Hyphomicrobiales</taxon>
        <taxon>Boseaceae</taxon>
        <taxon>Bosea</taxon>
    </lineage>
</organism>
<dbReference type="Proteomes" id="UP000199664">
    <property type="component" value="Unassembled WGS sequence"/>
</dbReference>